<gene>
    <name evidence="1" type="ORF">HP438_03240</name>
</gene>
<accession>A0A7Y6B2W9</accession>
<protein>
    <submittedName>
        <fullName evidence="1">Uncharacterized protein</fullName>
    </submittedName>
</protein>
<comment type="caution">
    <text evidence="1">The sequence shown here is derived from an EMBL/GenBank/DDBJ whole genome shotgun (WGS) entry which is preliminary data.</text>
</comment>
<dbReference type="EMBL" id="JABMCH010000050">
    <property type="protein sequence ID" value="NUU45990.1"/>
    <property type="molecule type" value="Genomic_DNA"/>
</dbReference>
<name>A0A7Y6B2W9_9SPHN</name>
<organism evidence="1 2">
    <name type="scientific">Sphingomonas zeae</name>
    <dbReference type="NCBI Taxonomy" id="1646122"/>
    <lineage>
        <taxon>Bacteria</taxon>
        <taxon>Pseudomonadati</taxon>
        <taxon>Pseudomonadota</taxon>
        <taxon>Alphaproteobacteria</taxon>
        <taxon>Sphingomonadales</taxon>
        <taxon>Sphingomonadaceae</taxon>
        <taxon>Sphingomonas</taxon>
    </lineage>
</organism>
<proteinExistence type="predicted"/>
<dbReference type="RefSeq" id="WP_175310770.1">
    <property type="nucleotide sequence ID" value="NZ_CBCRYR010000030.1"/>
</dbReference>
<sequence length="67" mass="7186">MTVERFTFEVDREKMFDMVAAVGDGGSTIGLRIAGVLLAGQPDWRDVVGLTYYGVTFIPDPSEGSGS</sequence>
<dbReference type="AlphaFoldDB" id="A0A7Y6B2W9"/>
<dbReference type="Proteomes" id="UP000536441">
    <property type="component" value="Unassembled WGS sequence"/>
</dbReference>
<evidence type="ECO:0000313" key="1">
    <source>
        <dbReference type="EMBL" id="NUU45990.1"/>
    </source>
</evidence>
<reference evidence="1 2" key="1">
    <citation type="submission" date="2020-05" db="EMBL/GenBank/DDBJ databases">
        <title>Genome Sequencing of Type Strains.</title>
        <authorList>
            <person name="Lemaire J.F."/>
            <person name="Inderbitzin P."/>
            <person name="Gregorio O.A."/>
            <person name="Collins S.B."/>
            <person name="Wespe N."/>
            <person name="Knight-Connoni V."/>
        </authorList>
    </citation>
    <scope>NUCLEOTIDE SEQUENCE [LARGE SCALE GENOMIC DNA]</scope>
    <source>
        <strain evidence="1 2">DSM 100049</strain>
    </source>
</reference>
<keyword evidence="2" id="KW-1185">Reference proteome</keyword>
<evidence type="ECO:0000313" key="2">
    <source>
        <dbReference type="Proteomes" id="UP000536441"/>
    </source>
</evidence>